<sequence length="175" mass="19145">MNSSFAVRRAASNDAVQIASLGASVFASTHGQAVNKNELLRYLKDSYSVCTVSRDIRDDSKDIFVSTNSDGQVVGFIYLARGSGVEAVSSTLNAVELQRIYVHPSAHGKGVGSKLATRAEELALELGFRAIWLGVWESNLKAIEVYMRWGYKQVGNRDFTIGNVIQKDIIMLKGI</sequence>
<accession>A0ACC1NN42</accession>
<organism evidence="1 2">
    <name type="scientific">Zarea fungicola</name>
    <dbReference type="NCBI Taxonomy" id="93591"/>
    <lineage>
        <taxon>Eukaryota</taxon>
        <taxon>Fungi</taxon>
        <taxon>Dikarya</taxon>
        <taxon>Ascomycota</taxon>
        <taxon>Pezizomycotina</taxon>
        <taxon>Sordariomycetes</taxon>
        <taxon>Hypocreomycetidae</taxon>
        <taxon>Hypocreales</taxon>
        <taxon>Cordycipitaceae</taxon>
        <taxon>Zarea</taxon>
    </lineage>
</organism>
<proteinExistence type="predicted"/>
<protein>
    <submittedName>
        <fullName evidence="1">Uncharacterized protein</fullName>
    </submittedName>
</protein>
<dbReference type="Proteomes" id="UP001143910">
    <property type="component" value="Unassembled WGS sequence"/>
</dbReference>
<evidence type="ECO:0000313" key="1">
    <source>
        <dbReference type="EMBL" id="KAJ2980682.1"/>
    </source>
</evidence>
<name>A0ACC1NN42_9HYPO</name>
<gene>
    <name evidence="1" type="ORF">NQ176_g2491</name>
</gene>
<dbReference type="EMBL" id="JANJQO010000180">
    <property type="protein sequence ID" value="KAJ2980682.1"/>
    <property type="molecule type" value="Genomic_DNA"/>
</dbReference>
<comment type="caution">
    <text evidence="1">The sequence shown here is derived from an EMBL/GenBank/DDBJ whole genome shotgun (WGS) entry which is preliminary data.</text>
</comment>
<reference evidence="1" key="1">
    <citation type="submission" date="2022-08" db="EMBL/GenBank/DDBJ databases">
        <title>Genome Sequence of Lecanicillium fungicola.</title>
        <authorList>
            <person name="Buettner E."/>
        </authorList>
    </citation>
    <scope>NUCLEOTIDE SEQUENCE</scope>
    <source>
        <strain evidence="1">Babe33</strain>
    </source>
</reference>
<evidence type="ECO:0000313" key="2">
    <source>
        <dbReference type="Proteomes" id="UP001143910"/>
    </source>
</evidence>
<keyword evidence="2" id="KW-1185">Reference proteome</keyword>